<evidence type="ECO:0000256" key="19">
    <source>
        <dbReference type="SAM" id="Phobius"/>
    </source>
</evidence>
<accession>A0A1L7WQ77</accession>
<dbReference type="SUPFAM" id="SSF52218">
    <property type="entry name" value="Flavoproteins"/>
    <property type="match status" value="1"/>
</dbReference>
<comment type="subcellular location">
    <subcellularLocation>
        <location evidence="18">Endoplasmic reticulum membrane</location>
    </subcellularLocation>
</comment>
<keyword evidence="11 19" id="KW-1133">Transmembrane helix</keyword>
<reference evidence="22 23" key="1">
    <citation type="submission" date="2016-03" db="EMBL/GenBank/DDBJ databases">
        <authorList>
            <person name="Ploux O."/>
        </authorList>
    </citation>
    <scope>NUCLEOTIDE SEQUENCE [LARGE SCALE GENOMIC DNA]</scope>
    <source>
        <strain evidence="22 23">UAMH 11012</strain>
    </source>
</reference>
<evidence type="ECO:0000256" key="15">
    <source>
        <dbReference type="ARBA" id="ARBA00023136"/>
    </source>
</evidence>
<evidence type="ECO:0000259" key="21">
    <source>
        <dbReference type="PROSITE" id="PS51384"/>
    </source>
</evidence>
<dbReference type="PROSITE" id="PS50902">
    <property type="entry name" value="FLAVODOXIN_LIKE"/>
    <property type="match status" value="1"/>
</dbReference>
<keyword evidence="6 19" id="KW-0812">Transmembrane</keyword>
<keyword evidence="9 18" id="KW-0521">NADP</keyword>
<dbReference type="GO" id="GO:0010181">
    <property type="term" value="F:FMN binding"/>
    <property type="evidence" value="ECO:0007669"/>
    <property type="project" value="InterPro"/>
</dbReference>
<comment type="cofactor">
    <cofactor evidence="2">
        <name>FAD</name>
        <dbReference type="ChEBI" id="CHEBI:57692"/>
    </cofactor>
</comment>
<dbReference type="GO" id="GO:0016126">
    <property type="term" value="P:sterol biosynthetic process"/>
    <property type="evidence" value="ECO:0007669"/>
    <property type="project" value="UniProtKB-KW"/>
</dbReference>
<dbReference type="Pfam" id="PF00175">
    <property type="entry name" value="NAD_binding_1"/>
    <property type="match status" value="1"/>
</dbReference>
<keyword evidence="4" id="KW-0285">Flavoprotein</keyword>
<dbReference type="Pfam" id="PF00667">
    <property type="entry name" value="FAD_binding_1"/>
    <property type="match status" value="1"/>
</dbReference>
<dbReference type="SUPFAM" id="SSF52343">
    <property type="entry name" value="Ferredoxin reductase-like, C-terminal NADP-linked domain"/>
    <property type="match status" value="1"/>
</dbReference>
<dbReference type="FunFam" id="3.40.50.360:FF:000036">
    <property type="entry name" value="NADPH--cytochrome P450 reductase"/>
    <property type="match status" value="1"/>
</dbReference>
<gene>
    <name evidence="22" type="ORF">PAC_04809</name>
</gene>
<evidence type="ECO:0000256" key="16">
    <source>
        <dbReference type="ARBA" id="ARBA00023166"/>
    </source>
</evidence>
<dbReference type="GO" id="GO:0005789">
    <property type="term" value="C:endoplasmic reticulum membrane"/>
    <property type="evidence" value="ECO:0007669"/>
    <property type="project" value="UniProtKB-SubCell"/>
</dbReference>
<dbReference type="EC" id="1.6.2.4" evidence="18"/>
<dbReference type="PRINTS" id="PR00369">
    <property type="entry name" value="FLAVODOXIN"/>
</dbReference>
<dbReference type="InterPro" id="IPR017938">
    <property type="entry name" value="Riboflavin_synthase-like_b-brl"/>
</dbReference>
<evidence type="ECO:0000256" key="1">
    <source>
        <dbReference type="ARBA" id="ARBA00001917"/>
    </source>
</evidence>
<dbReference type="PRINTS" id="PR00371">
    <property type="entry name" value="FPNCR"/>
</dbReference>
<dbReference type="EMBL" id="FJOG01000005">
    <property type="protein sequence ID" value="CZR54924.1"/>
    <property type="molecule type" value="Genomic_DNA"/>
</dbReference>
<dbReference type="AlphaFoldDB" id="A0A1L7WQ77"/>
<feature type="transmembrane region" description="Helical" evidence="19">
    <location>
        <begin position="538"/>
        <end position="558"/>
    </location>
</feature>
<dbReference type="GO" id="GO:0003958">
    <property type="term" value="F:NADPH-hemoprotein reductase activity"/>
    <property type="evidence" value="ECO:0007669"/>
    <property type="project" value="UniProtKB-EC"/>
</dbReference>
<keyword evidence="7 18" id="KW-0256">Endoplasmic reticulum</keyword>
<dbReference type="Gene3D" id="1.20.990.10">
    <property type="entry name" value="NADPH-cytochrome p450 Reductase, Chain A, domain 3"/>
    <property type="match status" value="1"/>
</dbReference>
<dbReference type="InterPro" id="IPR003097">
    <property type="entry name" value="CysJ-like_FAD-binding"/>
</dbReference>
<feature type="domain" description="FAD-binding FR-type" evidence="21">
    <location>
        <begin position="295"/>
        <end position="535"/>
    </location>
</feature>
<dbReference type="STRING" id="576137.A0A1L7WQ77"/>
<keyword evidence="12 18" id="KW-0560">Oxidoreductase</keyword>
<feature type="domain" description="Flavodoxin-like" evidence="20">
    <location>
        <begin position="98"/>
        <end position="243"/>
    </location>
</feature>
<comment type="function">
    <text evidence="18">This enzyme is required for electron transfer from NADP to cytochrome P450.</text>
</comment>
<proteinExistence type="inferred from homology"/>
<dbReference type="SUPFAM" id="SSF63380">
    <property type="entry name" value="Riboflavin synthase domain-like"/>
    <property type="match status" value="1"/>
</dbReference>
<dbReference type="Gene3D" id="3.40.50.80">
    <property type="entry name" value="Nucleotide-binding domain of ferredoxin-NADP reductase (FNR) module"/>
    <property type="match status" value="1"/>
</dbReference>
<evidence type="ECO:0000256" key="10">
    <source>
        <dbReference type="ARBA" id="ARBA00022955"/>
    </source>
</evidence>
<evidence type="ECO:0000256" key="6">
    <source>
        <dbReference type="ARBA" id="ARBA00022692"/>
    </source>
</evidence>
<keyword evidence="15 18" id="KW-0472">Membrane</keyword>
<evidence type="ECO:0000256" key="7">
    <source>
        <dbReference type="ARBA" id="ARBA00022824"/>
    </source>
</evidence>
<dbReference type="Pfam" id="PF00258">
    <property type="entry name" value="Flavodoxin_1"/>
    <property type="match status" value="1"/>
</dbReference>
<evidence type="ECO:0000256" key="12">
    <source>
        <dbReference type="ARBA" id="ARBA00023002"/>
    </source>
</evidence>
<keyword evidence="14" id="KW-0443">Lipid metabolism</keyword>
<dbReference type="InterPro" id="IPR001094">
    <property type="entry name" value="Flavdoxin-like"/>
</dbReference>
<dbReference type="Gene3D" id="2.40.30.10">
    <property type="entry name" value="Translation factors"/>
    <property type="match status" value="1"/>
</dbReference>
<dbReference type="OrthoDB" id="1856718at2759"/>
<keyword evidence="3" id="KW-0444">Lipid biosynthesis</keyword>
<dbReference type="PIRSF" id="PIRSF000208">
    <property type="entry name" value="P450R"/>
    <property type="match status" value="1"/>
</dbReference>
<evidence type="ECO:0000256" key="13">
    <source>
        <dbReference type="ARBA" id="ARBA00023011"/>
    </source>
</evidence>
<keyword evidence="16" id="KW-1207">Sterol metabolism</keyword>
<dbReference type="PANTHER" id="PTHR19384:SF108">
    <property type="entry name" value="NADPH--CYTOCHROME P450 REDUCTASE"/>
    <property type="match status" value="1"/>
</dbReference>
<dbReference type="PANTHER" id="PTHR19384">
    <property type="entry name" value="NITRIC OXIDE SYNTHASE-RELATED"/>
    <property type="match status" value="1"/>
</dbReference>
<dbReference type="InterPro" id="IPR008254">
    <property type="entry name" value="Flavodoxin/NO_synth"/>
</dbReference>
<evidence type="ECO:0000313" key="23">
    <source>
        <dbReference type="Proteomes" id="UP000184330"/>
    </source>
</evidence>
<comment type="similarity">
    <text evidence="18">In the C-terminal section; belongs to the flavoprotein pyridine nucleotide cytochrome reductase family.</text>
</comment>
<comment type="catalytic activity">
    <reaction evidence="18">
        <text>2 oxidized [cytochrome P450] + NADPH = 2 reduced [cytochrome P450] + NADP(+) + H(+)</text>
        <dbReference type="Rhea" id="RHEA:24040"/>
        <dbReference type="Rhea" id="RHEA-COMP:14627"/>
        <dbReference type="Rhea" id="RHEA-COMP:14628"/>
        <dbReference type="ChEBI" id="CHEBI:15378"/>
        <dbReference type="ChEBI" id="CHEBI:55376"/>
        <dbReference type="ChEBI" id="CHEBI:57783"/>
        <dbReference type="ChEBI" id="CHEBI:58349"/>
        <dbReference type="ChEBI" id="CHEBI:60344"/>
        <dbReference type="EC" id="1.6.2.4"/>
    </reaction>
</comment>
<evidence type="ECO:0000256" key="2">
    <source>
        <dbReference type="ARBA" id="ARBA00001974"/>
    </source>
</evidence>
<evidence type="ECO:0000256" key="5">
    <source>
        <dbReference type="ARBA" id="ARBA00022643"/>
    </source>
</evidence>
<dbReference type="Gene3D" id="3.40.50.360">
    <property type="match status" value="1"/>
</dbReference>
<sequence>MATTRISTLLSLPSYTPGWGPRSTIPSLNVPITLDDSFGLLVIFAVSIAYLSRGHFWDKKDPLYHLWFEKPQASLGEKGLECQNRNIATKLQESNKDIVIFWGSQSGTAEHLSVRLSREFRRRYGAEVILADLSDYDVASIAQIPATKVAIFILSTYGEGDPPDNVNELWSWIATNKDVTLPNLRYAGFGLGNSTYNAYNRVIDVVTEAFHRSGARSILPVWKADDSKGSTVEDFLSWQDALFGILATTFHYHEQDIGYQPALSTVFDESMDTIDLHHGEPIEPRQKKRGEVERSKIYTLPLTESRELFSNSERSCLHIEFDLSQHAQLIYKTGDHLAVWPHNPDEEVEVLLNVLGLEPQRSLPLSISIVEPGTELKFPTPTTLNALLKHYLDICGPISRDFLSSLVQFAPSESSKDLLKQLSSDGTVCTQYLSSKYITIGRLLIDLAGTDATWSTLPLSFLLEFLPPLKPRHYSISSSSVVQPQTIAITALVSNIPINGDKTSQLPGLTTNYMARLNPPNELHAHIQRSRFKLPISASTPLILIASGTGIAPFRAFLAERMRLHRMKRPIGKCLLFYGVRSSHTEFIYSDELAQVREELGPALVELVTAFSRDDPTKKFYVQDRVQERFGDVKEMVMEKNAWIYVCGSAGMGQGVGRVLGKCFEELGWEGARYREWAAMMRRTRKWQEDVWG</sequence>
<name>A0A1L7WQ77_9HELO</name>
<comment type="cofactor">
    <cofactor evidence="1">
        <name>FMN</name>
        <dbReference type="ChEBI" id="CHEBI:58210"/>
    </cofactor>
</comment>
<dbReference type="InterPro" id="IPR029039">
    <property type="entry name" value="Flavoprotein-like_sf"/>
</dbReference>
<dbReference type="InterPro" id="IPR023208">
    <property type="entry name" value="P450R"/>
</dbReference>
<evidence type="ECO:0000256" key="18">
    <source>
        <dbReference type="PIRNR" id="PIRNR000208"/>
    </source>
</evidence>
<keyword evidence="8" id="KW-0274">FAD</keyword>
<evidence type="ECO:0000256" key="14">
    <source>
        <dbReference type="ARBA" id="ARBA00023098"/>
    </source>
</evidence>
<evidence type="ECO:0000256" key="9">
    <source>
        <dbReference type="ARBA" id="ARBA00022857"/>
    </source>
</evidence>
<dbReference type="InterPro" id="IPR039261">
    <property type="entry name" value="FNR_nucleotide-bd"/>
</dbReference>
<dbReference type="GO" id="GO:0005829">
    <property type="term" value="C:cytosol"/>
    <property type="evidence" value="ECO:0007669"/>
    <property type="project" value="TreeGrafter"/>
</dbReference>
<dbReference type="GO" id="GO:0050660">
    <property type="term" value="F:flavin adenine dinucleotide binding"/>
    <property type="evidence" value="ECO:0007669"/>
    <property type="project" value="TreeGrafter"/>
</dbReference>
<evidence type="ECO:0000256" key="11">
    <source>
        <dbReference type="ARBA" id="ARBA00022989"/>
    </source>
</evidence>
<dbReference type="InterPro" id="IPR023173">
    <property type="entry name" value="NADPH_Cyt_P450_Rdtase_alpha"/>
</dbReference>
<dbReference type="Proteomes" id="UP000184330">
    <property type="component" value="Unassembled WGS sequence"/>
</dbReference>
<dbReference type="InterPro" id="IPR001709">
    <property type="entry name" value="Flavoprot_Pyr_Nucl_cyt_Rdtase"/>
</dbReference>
<evidence type="ECO:0000259" key="20">
    <source>
        <dbReference type="PROSITE" id="PS50902"/>
    </source>
</evidence>
<organism evidence="22 23">
    <name type="scientific">Phialocephala subalpina</name>
    <dbReference type="NCBI Taxonomy" id="576137"/>
    <lineage>
        <taxon>Eukaryota</taxon>
        <taxon>Fungi</taxon>
        <taxon>Dikarya</taxon>
        <taxon>Ascomycota</taxon>
        <taxon>Pezizomycotina</taxon>
        <taxon>Leotiomycetes</taxon>
        <taxon>Helotiales</taxon>
        <taxon>Mollisiaceae</taxon>
        <taxon>Phialocephala</taxon>
        <taxon>Phialocephala fortinii species complex</taxon>
    </lineage>
</organism>
<evidence type="ECO:0000256" key="3">
    <source>
        <dbReference type="ARBA" id="ARBA00022516"/>
    </source>
</evidence>
<keyword evidence="23" id="KW-1185">Reference proteome</keyword>
<evidence type="ECO:0000256" key="17">
    <source>
        <dbReference type="ARBA" id="ARBA00023221"/>
    </source>
</evidence>
<keyword evidence="5" id="KW-0288">FMN</keyword>
<evidence type="ECO:0000313" key="22">
    <source>
        <dbReference type="EMBL" id="CZR54924.1"/>
    </source>
</evidence>
<keyword evidence="13" id="KW-0756">Sterol biosynthesis</keyword>
<keyword evidence="17" id="KW-0753">Steroid metabolism</keyword>
<evidence type="ECO:0000256" key="4">
    <source>
        <dbReference type="ARBA" id="ARBA00022630"/>
    </source>
</evidence>
<evidence type="ECO:0000256" key="8">
    <source>
        <dbReference type="ARBA" id="ARBA00022827"/>
    </source>
</evidence>
<protein>
    <recommendedName>
        <fullName evidence="18">NADPH--cytochrome P450 reductase</fullName>
        <ecNumber evidence="18">1.6.2.4</ecNumber>
    </recommendedName>
</protein>
<keyword evidence="10" id="KW-0752">Steroid biosynthesis</keyword>
<dbReference type="InterPro" id="IPR001433">
    <property type="entry name" value="OxRdtase_FAD/NAD-bd"/>
</dbReference>
<dbReference type="InterPro" id="IPR017927">
    <property type="entry name" value="FAD-bd_FR_type"/>
</dbReference>
<dbReference type="PROSITE" id="PS51384">
    <property type="entry name" value="FAD_FR"/>
    <property type="match status" value="1"/>
</dbReference>